<dbReference type="InterPro" id="IPR013249">
    <property type="entry name" value="RNA_pol_sigma70_r4_t2"/>
</dbReference>
<dbReference type="Gene3D" id="1.10.1740.10">
    <property type="match status" value="1"/>
</dbReference>
<feature type="domain" description="RNA polymerase sigma-70 region 2" evidence="6">
    <location>
        <begin position="26"/>
        <end position="90"/>
    </location>
</feature>
<dbReference type="SUPFAM" id="SSF88946">
    <property type="entry name" value="Sigma2 domain of RNA polymerase sigma factors"/>
    <property type="match status" value="1"/>
</dbReference>
<dbReference type="HOGENOM" id="CLU_047691_1_4_4"/>
<dbReference type="KEGG" id="tbd:Tbd_1836"/>
<dbReference type="AlphaFoldDB" id="Q3SHU4"/>
<dbReference type="GO" id="GO:0016987">
    <property type="term" value="F:sigma factor activity"/>
    <property type="evidence" value="ECO:0007669"/>
    <property type="project" value="UniProtKB-KW"/>
</dbReference>
<sequence>MDHPRRLPSMSLMSHFLFGPFRPTLEALRPMLYRIAYAWCHDPALADDLVQEALSKAWARRAQLREDAALKGWVVSIMNHCWVDHLRRRREFEDIEEWEDELESAGDSPEACCDRERVVACIRSAVAQLPPAQRQVVTLVDLEEFGYAEVAGILNIPVGTVMSRLSRARANLKKRLDAAQTAAGPSLWRVK</sequence>
<dbReference type="GO" id="GO:0006352">
    <property type="term" value="P:DNA-templated transcription initiation"/>
    <property type="evidence" value="ECO:0007669"/>
    <property type="project" value="InterPro"/>
</dbReference>
<dbReference type="STRING" id="292415.Tbd_1836"/>
<evidence type="ECO:0000256" key="1">
    <source>
        <dbReference type="ARBA" id="ARBA00010641"/>
    </source>
</evidence>
<dbReference type="NCBIfam" id="TIGR02937">
    <property type="entry name" value="sigma70-ECF"/>
    <property type="match status" value="1"/>
</dbReference>
<dbReference type="InterPro" id="IPR013324">
    <property type="entry name" value="RNA_pol_sigma_r3/r4-like"/>
</dbReference>
<dbReference type="PANTHER" id="PTHR43133">
    <property type="entry name" value="RNA POLYMERASE ECF-TYPE SIGMA FACTO"/>
    <property type="match status" value="1"/>
</dbReference>
<dbReference type="CDD" id="cd06171">
    <property type="entry name" value="Sigma70_r4"/>
    <property type="match status" value="1"/>
</dbReference>
<dbReference type="EMBL" id="CP000116">
    <property type="protein sequence ID" value="AAZ97789.1"/>
    <property type="molecule type" value="Genomic_DNA"/>
</dbReference>
<comment type="similarity">
    <text evidence="1">Belongs to the sigma-70 factor family. ECF subfamily.</text>
</comment>
<reference evidence="8 9" key="1">
    <citation type="journal article" date="2006" name="J. Bacteriol.">
        <title>The genome sequence of the obligately chemolithoautotrophic, facultatively anaerobic bacterium Thiobacillus denitrificans.</title>
        <authorList>
            <person name="Beller H.R."/>
            <person name="Chain P.S."/>
            <person name="Letain T.E."/>
            <person name="Chakicherla A."/>
            <person name="Larimer F.W."/>
            <person name="Richardson P.M."/>
            <person name="Coleman M.A."/>
            <person name="Wood A.P."/>
            <person name="Kelly D.P."/>
        </authorList>
    </citation>
    <scope>NUCLEOTIDE SEQUENCE [LARGE SCALE GENOMIC DNA]</scope>
    <source>
        <strain evidence="8 9">ATCC 25259</strain>
    </source>
</reference>
<dbReference type="eggNOG" id="COG1595">
    <property type="taxonomic scope" value="Bacteria"/>
</dbReference>
<keyword evidence="9" id="KW-1185">Reference proteome</keyword>
<dbReference type="InterPro" id="IPR014284">
    <property type="entry name" value="RNA_pol_sigma-70_dom"/>
</dbReference>
<evidence type="ECO:0000313" key="8">
    <source>
        <dbReference type="EMBL" id="AAZ97789.1"/>
    </source>
</evidence>
<dbReference type="GO" id="GO:0003677">
    <property type="term" value="F:DNA binding"/>
    <property type="evidence" value="ECO:0007669"/>
    <property type="project" value="UniProtKB-KW"/>
</dbReference>
<dbReference type="PANTHER" id="PTHR43133:SF8">
    <property type="entry name" value="RNA POLYMERASE SIGMA FACTOR HI_1459-RELATED"/>
    <property type="match status" value="1"/>
</dbReference>
<evidence type="ECO:0000256" key="4">
    <source>
        <dbReference type="ARBA" id="ARBA00023125"/>
    </source>
</evidence>
<keyword evidence="4" id="KW-0238">DNA-binding</keyword>
<protein>
    <submittedName>
        <fullName evidence="8">Sigma-24 (FecI)</fullName>
    </submittedName>
</protein>
<gene>
    <name evidence="8" type="ordered locus">Tbd_1836</name>
</gene>
<evidence type="ECO:0000259" key="7">
    <source>
        <dbReference type="Pfam" id="PF08281"/>
    </source>
</evidence>
<dbReference type="InterPro" id="IPR013325">
    <property type="entry name" value="RNA_pol_sigma_r2"/>
</dbReference>
<evidence type="ECO:0000259" key="6">
    <source>
        <dbReference type="Pfam" id="PF04542"/>
    </source>
</evidence>
<keyword evidence="3" id="KW-0731">Sigma factor</keyword>
<dbReference type="InterPro" id="IPR007627">
    <property type="entry name" value="RNA_pol_sigma70_r2"/>
</dbReference>
<evidence type="ECO:0000256" key="5">
    <source>
        <dbReference type="ARBA" id="ARBA00023163"/>
    </source>
</evidence>
<dbReference type="Pfam" id="PF08281">
    <property type="entry name" value="Sigma70_r4_2"/>
    <property type="match status" value="1"/>
</dbReference>
<keyword evidence="5" id="KW-0804">Transcription</keyword>
<dbReference type="InterPro" id="IPR036388">
    <property type="entry name" value="WH-like_DNA-bd_sf"/>
</dbReference>
<evidence type="ECO:0000256" key="3">
    <source>
        <dbReference type="ARBA" id="ARBA00023082"/>
    </source>
</evidence>
<evidence type="ECO:0000313" key="9">
    <source>
        <dbReference type="Proteomes" id="UP000008291"/>
    </source>
</evidence>
<accession>Q3SHU4</accession>
<dbReference type="Pfam" id="PF04542">
    <property type="entry name" value="Sigma70_r2"/>
    <property type="match status" value="1"/>
</dbReference>
<feature type="domain" description="RNA polymerase sigma factor 70 region 4 type 2" evidence="7">
    <location>
        <begin position="121"/>
        <end position="172"/>
    </location>
</feature>
<dbReference type="Gene3D" id="1.10.10.10">
    <property type="entry name" value="Winged helix-like DNA-binding domain superfamily/Winged helix DNA-binding domain"/>
    <property type="match status" value="1"/>
</dbReference>
<name>Q3SHU4_THIDA</name>
<evidence type="ECO:0000256" key="2">
    <source>
        <dbReference type="ARBA" id="ARBA00023015"/>
    </source>
</evidence>
<dbReference type="Proteomes" id="UP000008291">
    <property type="component" value="Chromosome"/>
</dbReference>
<dbReference type="SUPFAM" id="SSF88659">
    <property type="entry name" value="Sigma3 and sigma4 domains of RNA polymerase sigma factors"/>
    <property type="match status" value="1"/>
</dbReference>
<keyword evidence="2" id="KW-0805">Transcription regulation</keyword>
<organism evidence="8 9">
    <name type="scientific">Thiobacillus denitrificans (strain ATCC 25259 / T1)</name>
    <dbReference type="NCBI Taxonomy" id="292415"/>
    <lineage>
        <taxon>Bacteria</taxon>
        <taxon>Pseudomonadati</taxon>
        <taxon>Pseudomonadota</taxon>
        <taxon>Betaproteobacteria</taxon>
        <taxon>Nitrosomonadales</taxon>
        <taxon>Thiobacillaceae</taxon>
        <taxon>Thiobacillus</taxon>
    </lineage>
</organism>
<dbReference type="InterPro" id="IPR039425">
    <property type="entry name" value="RNA_pol_sigma-70-like"/>
</dbReference>
<proteinExistence type="inferred from homology"/>